<evidence type="ECO:0000313" key="2">
    <source>
        <dbReference type="EnsemblMetazoa" id="SMAR015156-PA"/>
    </source>
</evidence>
<feature type="compositionally biased region" description="Basic and acidic residues" evidence="1">
    <location>
        <begin position="9"/>
        <end position="27"/>
    </location>
</feature>
<dbReference type="AlphaFoldDB" id="T1JMS6"/>
<dbReference type="EnsemblMetazoa" id="SMAR015156-RA">
    <property type="protein sequence ID" value="SMAR015156-PA"/>
    <property type="gene ID" value="SMAR015156"/>
</dbReference>
<feature type="region of interest" description="Disordered" evidence="1">
    <location>
        <begin position="1"/>
        <end position="34"/>
    </location>
</feature>
<reference evidence="3" key="1">
    <citation type="submission" date="2011-05" db="EMBL/GenBank/DDBJ databases">
        <authorList>
            <person name="Richards S.R."/>
            <person name="Qu J."/>
            <person name="Jiang H."/>
            <person name="Jhangiani S.N."/>
            <person name="Agravi P."/>
            <person name="Goodspeed R."/>
            <person name="Gross S."/>
            <person name="Mandapat C."/>
            <person name="Jackson L."/>
            <person name="Mathew T."/>
            <person name="Pu L."/>
            <person name="Thornton R."/>
            <person name="Saada N."/>
            <person name="Wilczek-Boney K.B."/>
            <person name="Lee S."/>
            <person name="Kovar C."/>
            <person name="Wu Y."/>
            <person name="Scherer S.E."/>
            <person name="Worley K.C."/>
            <person name="Muzny D.M."/>
            <person name="Gibbs R."/>
        </authorList>
    </citation>
    <scope>NUCLEOTIDE SEQUENCE</scope>
    <source>
        <strain evidence="3">Brora</strain>
    </source>
</reference>
<dbReference type="HOGENOM" id="CLU_2906933_0_0_1"/>
<evidence type="ECO:0000256" key="1">
    <source>
        <dbReference type="SAM" id="MobiDB-lite"/>
    </source>
</evidence>
<accession>T1JMS6</accession>
<keyword evidence="3" id="KW-1185">Reference proteome</keyword>
<evidence type="ECO:0000313" key="3">
    <source>
        <dbReference type="Proteomes" id="UP000014500"/>
    </source>
</evidence>
<protein>
    <submittedName>
        <fullName evidence="2">Uncharacterized protein</fullName>
    </submittedName>
</protein>
<proteinExistence type="predicted"/>
<name>T1JMS6_STRMM</name>
<reference evidence="2" key="2">
    <citation type="submission" date="2015-02" db="UniProtKB">
        <authorList>
            <consortium name="EnsemblMetazoa"/>
        </authorList>
    </citation>
    <scope>IDENTIFICATION</scope>
</reference>
<sequence>MPGITGTNKTKEPDFHEDSAEIESGDKPKKKMPPFVFGASFRQRNILQAFSFVNNGSHNFGL</sequence>
<dbReference type="EMBL" id="JH432204">
    <property type="status" value="NOT_ANNOTATED_CDS"/>
    <property type="molecule type" value="Genomic_DNA"/>
</dbReference>
<dbReference type="Proteomes" id="UP000014500">
    <property type="component" value="Unassembled WGS sequence"/>
</dbReference>
<organism evidence="2 3">
    <name type="scientific">Strigamia maritima</name>
    <name type="common">European centipede</name>
    <name type="synonym">Geophilus maritimus</name>
    <dbReference type="NCBI Taxonomy" id="126957"/>
    <lineage>
        <taxon>Eukaryota</taxon>
        <taxon>Metazoa</taxon>
        <taxon>Ecdysozoa</taxon>
        <taxon>Arthropoda</taxon>
        <taxon>Myriapoda</taxon>
        <taxon>Chilopoda</taxon>
        <taxon>Pleurostigmophora</taxon>
        <taxon>Geophilomorpha</taxon>
        <taxon>Linotaeniidae</taxon>
        <taxon>Strigamia</taxon>
    </lineage>
</organism>